<comment type="caution">
    <text evidence="1">The sequence shown here is derived from an EMBL/GenBank/DDBJ whole genome shotgun (WGS) entry which is preliminary data.</text>
</comment>
<name>A0A016V3W6_9BILA</name>
<accession>A0A016V3W6</accession>
<reference evidence="2" key="1">
    <citation type="journal article" date="2015" name="Nat. Genet.">
        <title>The genome and transcriptome of the zoonotic hookworm Ancylostoma ceylanicum identify infection-specific gene families.</title>
        <authorList>
            <person name="Schwarz E.M."/>
            <person name="Hu Y."/>
            <person name="Antoshechkin I."/>
            <person name="Miller M.M."/>
            <person name="Sternberg P.W."/>
            <person name="Aroian R.V."/>
        </authorList>
    </citation>
    <scope>NUCLEOTIDE SEQUENCE</scope>
    <source>
        <strain evidence="2">HY135</strain>
    </source>
</reference>
<evidence type="ECO:0000313" key="1">
    <source>
        <dbReference type="EMBL" id="EYC21697.1"/>
    </source>
</evidence>
<evidence type="ECO:0000313" key="2">
    <source>
        <dbReference type="Proteomes" id="UP000024635"/>
    </source>
</evidence>
<keyword evidence="2" id="KW-1185">Reference proteome</keyword>
<protein>
    <submittedName>
        <fullName evidence="1">Uncharacterized protein</fullName>
    </submittedName>
</protein>
<dbReference type="AlphaFoldDB" id="A0A016V3W6"/>
<dbReference type="EMBL" id="JARK01001354">
    <property type="protein sequence ID" value="EYC21697.1"/>
    <property type="molecule type" value="Genomic_DNA"/>
</dbReference>
<proteinExistence type="predicted"/>
<dbReference type="Proteomes" id="UP000024635">
    <property type="component" value="Unassembled WGS sequence"/>
</dbReference>
<organism evidence="1 2">
    <name type="scientific">Ancylostoma ceylanicum</name>
    <dbReference type="NCBI Taxonomy" id="53326"/>
    <lineage>
        <taxon>Eukaryota</taxon>
        <taxon>Metazoa</taxon>
        <taxon>Ecdysozoa</taxon>
        <taxon>Nematoda</taxon>
        <taxon>Chromadorea</taxon>
        <taxon>Rhabditida</taxon>
        <taxon>Rhabditina</taxon>
        <taxon>Rhabditomorpha</taxon>
        <taxon>Strongyloidea</taxon>
        <taxon>Ancylostomatidae</taxon>
        <taxon>Ancylostomatinae</taxon>
        <taxon>Ancylostoma</taxon>
    </lineage>
</organism>
<sequence length="68" mass="7587">MDFPFSACAVMAPNEKCDLEELVELENDIFVVYATFKQSYSFQQKVCLFVQYLPALNGAPALLAVAHP</sequence>
<gene>
    <name evidence="1" type="primary">Acey_s0018.g3485</name>
    <name evidence="1" type="ORF">Y032_0018g3485</name>
</gene>